<gene>
    <name evidence="1" type="ORF">ADIS_1265</name>
</gene>
<dbReference type="EMBL" id="AQHR01000041">
    <property type="protein sequence ID" value="EON78068.1"/>
    <property type="molecule type" value="Genomic_DNA"/>
</dbReference>
<evidence type="ECO:0000313" key="2">
    <source>
        <dbReference type="Proteomes" id="UP000013909"/>
    </source>
</evidence>
<evidence type="ECO:0000313" key="1">
    <source>
        <dbReference type="EMBL" id="EON78068.1"/>
    </source>
</evidence>
<reference evidence="1 2" key="1">
    <citation type="submission" date="2013-02" db="EMBL/GenBank/DDBJ databases">
        <title>A novel strain isolated from Lonar lake, Maharashtra, India.</title>
        <authorList>
            <person name="Singh A."/>
        </authorList>
    </citation>
    <scope>NUCLEOTIDE SEQUENCE [LARGE SCALE GENOMIC DNA]</scope>
    <source>
        <strain evidence="1 2">AK24</strain>
    </source>
</reference>
<keyword evidence="2" id="KW-1185">Reference proteome</keyword>
<organism evidence="1 2">
    <name type="scientific">Lunatimonas lonarensis</name>
    <dbReference type="NCBI Taxonomy" id="1232681"/>
    <lineage>
        <taxon>Bacteria</taxon>
        <taxon>Pseudomonadati</taxon>
        <taxon>Bacteroidota</taxon>
        <taxon>Cytophagia</taxon>
        <taxon>Cytophagales</taxon>
        <taxon>Cyclobacteriaceae</taxon>
    </lineage>
</organism>
<dbReference type="STRING" id="1232681.ADIS_1265"/>
<protein>
    <submittedName>
        <fullName evidence="1">Uncharacterized protein</fullName>
    </submittedName>
</protein>
<dbReference type="Proteomes" id="UP000013909">
    <property type="component" value="Unassembled WGS sequence"/>
</dbReference>
<proteinExistence type="predicted"/>
<dbReference type="AlphaFoldDB" id="R7ZVM2"/>
<comment type="caution">
    <text evidence="1">The sequence shown here is derived from an EMBL/GenBank/DDBJ whole genome shotgun (WGS) entry which is preliminary data.</text>
</comment>
<name>R7ZVM2_9BACT</name>
<accession>R7ZVM2</accession>
<sequence>MSRDISIFTLVMTAGKVAKRSPDFDQGRFDDFIILTLESYAVRQTATAPPGPKTPVFVLPMEL</sequence>